<dbReference type="EMBL" id="JAFDVD010000003">
    <property type="protein sequence ID" value="MBM6399212.1"/>
    <property type="molecule type" value="Genomic_DNA"/>
</dbReference>
<comment type="caution">
    <text evidence="4">The sequence shown here is derived from an EMBL/GenBank/DDBJ whole genome shotgun (WGS) entry which is preliminary data.</text>
</comment>
<feature type="chain" id="PRO_5045954028" evidence="2">
    <location>
        <begin position="30"/>
        <end position="241"/>
    </location>
</feature>
<organism evidence="4 5">
    <name type="scientific">Phycicoccus sonneratiae</name>
    <dbReference type="NCBI Taxonomy" id="2807628"/>
    <lineage>
        <taxon>Bacteria</taxon>
        <taxon>Bacillati</taxon>
        <taxon>Actinomycetota</taxon>
        <taxon>Actinomycetes</taxon>
        <taxon>Micrococcales</taxon>
        <taxon>Intrasporangiaceae</taxon>
        <taxon>Phycicoccus</taxon>
    </lineage>
</organism>
<evidence type="ECO:0000313" key="4">
    <source>
        <dbReference type="EMBL" id="MBM6399212.1"/>
    </source>
</evidence>
<dbReference type="Proteomes" id="UP001430172">
    <property type="component" value="Unassembled WGS sequence"/>
</dbReference>
<dbReference type="RefSeq" id="WP_204129682.1">
    <property type="nucleotide sequence ID" value="NZ_JAFDVD010000003.1"/>
</dbReference>
<feature type="compositionally biased region" description="Gly residues" evidence="1">
    <location>
        <begin position="214"/>
        <end position="223"/>
    </location>
</feature>
<feature type="signal peptide" evidence="2">
    <location>
        <begin position="1"/>
        <end position="29"/>
    </location>
</feature>
<sequence>MNRTIRTTAAALGAGALLAGGLAAGQAFGVTGPGTAPAIATSTAAATATPALTEALRFASDEERMARDLYAAIADRYDDALPFSRITTSEQRHLDAVSTLLARYGIADPSAGSTPGTYADTAVQDLYDTWWSQAQRSLDDAYDVGVALEQRDIADLETTIAADLPSDVDAVLANLLRGSRMHLRSFTGAANGETATGGGMMGGRRSSDGTTGRSRGGMTGRWGAGTAADSTGSGECPMLDD</sequence>
<feature type="compositionally biased region" description="Low complexity" evidence="1">
    <location>
        <begin position="224"/>
        <end position="234"/>
    </location>
</feature>
<dbReference type="InterPro" id="IPR012347">
    <property type="entry name" value="Ferritin-like"/>
</dbReference>
<name>A0ABS2CH62_9MICO</name>
<dbReference type="CDD" id="cd01048">
    <property type="entry name" value="Ferritin_like_AB2"/>
    <property type="match status" value="1"/>
</dbReference>
<dbReference type="InterPro" id="IPR019243">
    <property type="entry name" value="DUF2202"/>
</dbReference>
<dbReference type="Gene3D" id="1.20.1260.10">
    <property type="match status" value="1"/>
</dbReference>
<evidence type="ECO:0000256" key="2">
    <source>
        <dbReference type="SAM" id="SignalP"/>
    </source>
</evidence>
<dbReference type="Pfam" id="PF09968">
    <property type="entry name" value="DUF2202"/>
    <property type="match status" value="1"/>
</dbReference>
<evidence type="ECO:0000256" key="1">
    <source>
        <dbReference type="SAM" id="MobiDB-lite"/>
    </source>
</evidence>
<proteinExistence type="predicted"/>
<feature type="region of interest" description="Disordered" evidence="1">
    <location>
        <begin position="187"/>
        <end position="241"/>
    </location>
</feature>
<evidence type="ECO:0000259" key="3">
    <source>
        <dbReference type="Pfam" id="PF09968"/>
    </source>
</evidence>
<dbReference type="InterPro" id="IPR009078">
    <property type="entry name" value="Ferritin-like_SF"/>
</dbReference>
<feature type="domain" description="DUF2202" evidence="3">
    <location>
        <begin position="56"/>
        <end position="188"/>
    </location>
</feature>
<accession>A0ABS2CH62</accession>
<dbReference type="SUPFAM" id="SSF47240">
    <property type="entry name" value="Ferritin-like"/>
    <property type="match status" value="1"/>
</dbReference>
<keyword evidence="2" id="KW-0732">Signal</keyword>
<keyword evidence="5" id="KW-1185">Reference proteome</keyword>
<reference evidence="4" key="1">
    <citation type="submission" date="2021-02" db="EMBL/GenBank/DDBJ databases">
        <title>Phycicoccus sp. MQZ13P-5T, whole genome shotgun sequence.</title>
        <authorList>
            <person name="Tuo L."/>
        </authorList>
    </citation>
    <scope>NUCLEOTIDE SEQUENCE</scope>
    <source>
        <strain evidence="4">MQZ13P-5</strain>
    </source>
</reference>
<protein>
    <submittedName>
        <fullName evidence="4">DUF2202 domain-containing protein</fullName>
    </submittedName>
</protein>
<gene>
    <name evidence="4" type="ORF">JQN70_02300</name>
</gene>
<evidence type="ECO:0000313" key="5">
    <source>
        <dbReference type="Proteomes" id="UP001430172"/>
    </source>
</evidence>